<dbReference type="Proteomes" id="UP000824469">
    <property type="component" value="Unassembled WGS sequence"/>
</dbReference>
<evidence type="ECO:0000313" key="3">
    <source>
        <dbReference type="Proteomes" id="UP000824469"/>
    </source>
</evidence>
<sequence>AVLRTVQTSGRKPAEKPLGGLRSTGTVGPRGRVRRKRVNQPKVKAKSTNCCADKVRTSGPKRREGCEKVKLPQRGTRKPISGGSEEFVSDSTGTVGTLGHVGHGKQKEPRANQIMPRVFASKRDREARIGRIGSFCPRQFGTSRTKGRGGREKL</sequence>
<comment type="caution">
    <text evidence="2">The sequence shown here is derived from an EMBL/GenBank/DDBJ whole genome shotgun (WGS) entry which is preliminary data.</text>
</comment>
<feature type="non-terminal residue" evidence="2">
    <location>
        <position position="1"/>
    </location>
</feature>
<feature type="compositionally biased region" description="Polar residues" evidence="1">
    <location>
        <begin position="1"/>
        <end position="10"/>
    </location>
</feature>
<feature type="region of interest" description="Disordered" evidence="1">
    <location>
        <begin position="1"/>
        <end position="154"/>
    </location>
</feature>
<accession>A0AA38L8A3</accession>
<feature type="non-terminal residue" evidence="2">
    <location>
        <position position="154"/>
    </location>
</feature>
<reference evidence="2 3" key="1">
    <citation type="journal article" date="2021" name="Nat. Plants">
        <title>The Taxus genome provides insights into paclitaxel biosynthesis.</title>
        <authorList>
            <person name="Xiong X."/>
            <person name="Gou J."/>
            <person name="Liao Q."/>
            <person name="Li Y."/>
            <person name="Zhou Q."/>
            <person name="Bi G."/>
            <person name="Li C."/>
            <person name="Du R."/>
            <person name="Wang X."/>
            <person name="Sun T."/>
            <person name="Guo L."/>
            <person name="Liang H."/>
            <person name="Lu P."/>
            <person name="Wu Y."/>
            <person name="Zhang Z."/>
            <person name="Ro D.K."/>
            <person name="Shang Y."/>
            <person name="Huang S."/>
            <person name="Yan J."/>
        </authorList>
    </citation>
    <scope>NUCLEOTIDE SEQUENCE [LARGE SCALE GENOMIC DNA]</scope>
    <source>
        <strain evidence="2">Ta-2019</strain>
    </source>
</reference>
<dbReference type="AlphaFoldDB" id="A0AA38L8A3"/>
<keyword evidence="3" id="KW-1185">Reference proteome</keyword>
<protein>
    <submittedName>
        <fullName evidence="2">Uncharacterized protein</fullName>
    </submittedName>
</protein>
<evidence type="ECO:0000313" key="2">
    <source>
        <dbReference type="EMBL" id="KAH9315201.1"/>
    </source>
</evidence>
<proteinExistence type="predicted"/>
<organism evidence="2 3">
    <name type="scientific">Taxus chinensis</name>
    <name type="common">Chinese yew</name>
    <name type="synonym">Taxus wallichiana var. chinensis</name>
    <dbReference type="NCBI Taxonomy" id="29808"/>
    <lineage>
        <taxon>Eukaryota</taxon>
        <taxon>Viridiplantae</taxon>
        <taxon>Streptophyta</taxon>
        <taxon>Embryophyta</taxon>
        <taxon>Tracheophyta</taxon>
        <taxon>Spermatophyta</taxon>
        <taxon>Pinopsida</taxon>
        <taxon>Pinidae</taxon>
        <taxon>Conifers II</taxon>
        <taxon>Cupressales</taxon>
        <taxon>Taxaceae</taxon>
        <taxon>Taxus</taxon>
    </lineage>
</organism>
<gene>
    <name evidence="2" type="ORF">KI387_023828</name>
</gene>
<dbReference type="EMBL" id="JAHRHJ020000005">
    <property type="protein sequence ID" value="KAH9315201.1"/>
    <property type="molecule type" value="Genomic_DNA"/>
</dbReference>
<evidence type="ECO:0000256" key="1">
    <source>
        <dbReference type="SAM" id="MobiDB-lite"/>
    </source>
</evidence>
<feature type="compositionally biased region" description="Basic residues" evidence="1">
    <location>
        <begin position="31"/>
        <end position="45"/>
    </location>
</feature>
<name>A0AA38L8A3_TAXCH</name>
<feature type="compositionally biased region" description="Basic and acidic residues" evidence="1">
    <location>
        <begin position="53"/>
        <end position="70"/>
    </location>
</feature>